<dbReference type="AlphaFoldDB" id="A0A5B7ERE5"/>
<accession>A0A5B7ERE5</accession>
<evidence type="ECO:0000313" key="1">
    <source>
        <dbReference type="EMBL" id="MPC37181.1"/>
    </source>
</evidence>
<evidence type="ECO:0000313" key="2">
    <source>
        <dbReference type="Proteomes" id="UP000324222"/>
    </source>
</evidence>
<dbReference type="Proteomes" id="UP000324222">
    <property type="component" value="Unassembled WGS sequence"/>
</dbReference>
<proteinExistence type="predicted"/>
<dbReference type="EMBL" id="VSRR010003708">
    <property type="protein sequence ID" value="MPC37181.1"/>
    <property type="molecule type" value="Genomic_DNA"/>
</dbReference>
<organism evidence="1 2">
    <name type="scientific">Portunus trituberculatus</name>
    <name type="common">Swimming crab</name>
    <name type="synonym">Neptunus trituberculatus</name>
    <dbReference type="NCBI Taxonomy" id="210409"/>
    <lineage>
        <taxon>Eukaryota</taxon>
        <taxon>Metazoa</taxon>
        <taxon>Ecdysozoa</taxon>
        <taxon>Arthropoda</taxon>
        <taxon>Crustacea</taxon>
        <taxon>Multicrustacea</taxon>
        <taxon>Malacostraca</taxon>
        <taxon>Eumalacostraca</taxon>
        <taxon>Eucarida</taxon>
        <taxon>Decapoda</taxon>
        <taxon>Pleocyemata</taxon>
        <taxon>Brachyura</taxon>
        <taxon>Eubrachyura</taxon>
        <taxon>Portunoidea</taxon>
        <taxon>Portunidae</taxon>
        <taxon>Portuninae</taxon>
        <taxon>Portunus</taxon>
    </lineage>
</organism>
<dbReference type="SUPFAM" id="SSF52075">
    <property type="entry name" value="Outer arm dynein light chain 1"/>
    <property type="match status" value="1"/>
</dbReference>
<dbReference type="Gene3D" id="3.80.10.10">
    <property type="entry name" value="Ribonuclease Inhibitor"/>
    <property type="match status" value="1"/>
</dbReference>
<gene>
    <name evidence="1" type="ORF">E2C01_030655</name>
</gene>
<dbReference type="OrthoDB" id="676979at2759"/>
<comment type="caution">
    <text evidence="1">The sequence shown here is derived from an EMBL/GenBank/DDBJ whole genome shotgun (WGS) entry which is preliminary data.</text>
</comment>
<keyword evidence="2" id="KW-1185">Reference proteome</keyword>
<name>A0A5B7ERE5_PORTR</name>
<dbReference type="InterPro" id="IPR032675">
    <property type="entry name" value="LRR_dom_sf"/>
</dbReference>
<sequence length="94" mass="10576">MEQLEILCAANNQLKLIYVEGLSKLKRLATLDLHNNNIDFVPPQLGNVTQLRCFRISPGAGLNISSSWYIQKPVGLRDTAGLSNLEKITWIKLR</sequence>
<protein>
    <submittedName>
        <fullName evidence="1">Uncharacterized protein</fullName>
    </submittedName>
</protein>
<reference evidence="1 2" key="1">
    <citation type="submission" date="2019-05" db="EMBL/GenBank/DDBJ databases">
        <title>Another draft genome of Portunus trituberculatus and its Hox gene families provides insights of decapod evolution.</title>
        <authorList>
            <person name="Jeong J.-H."/>
            <person name="Song I."/>
            <person name="Kim S."/>
            <person name="Choi T."/>
            <person name="Kim D."/>
            <person name="Ryu S."/>
            <person name="Kim W."/>
        </authorList>
    </citation>
    <scope>NUCLEOTIDE SEQUENCE [LARGE SCALE GENOMIC DNA]</scope>
    <source>
        <tissue evidence="1">Muscle</tissue>
    </source>
</reference>